<dbReference type="PANTHER" id="PTHR23510">
    <property type="entry name" value="INNER MEMBRANE TRANSPORT PROTEIN YAJR"/>
    <property type="match status" value="1"/>
</dbReference>
<feature type="transmembrane region" description="Helical" evidence="6">
    <location>
        <begin position="2665"/>
        <end position="2684"/>
    </location>
</feature>
<feature type="compositionally biased region" description="Low complexity" evidence="5">
    <location>
        <begin position="1535"/>
        <end position="1547"/>
    </location>
</feature>
<dbReference type="Gene3D" id="1.20.1250.20">
    <property type="entry name" value="MFS general substrate transporter like domains"/>
    <property type="match status" value="1"/>
</dbReference>
<feature type="transmembrane region" description="Helical" evidence="6">
    <location>
        <begin position="2507"/>
        <end position="2531"/>
    </location>
</feature>
<feature type="compositionally biased region" description="Basic residues" evidence="5">
    <location>
        <begin position="241"/>
        <end position="251"/>
    </location>
</feature>
<feature type="compositionally biased region" description="Polar residues" evidence="5">
    <location>
        <begin position="1193"/>
        <end position="1206"/>
    </location>
</feature>
<dbReference type="GO" id="GO:0022857">
    <property type="term" value="F:transmembrane transporter activity"/>
    <property type="evidence" value="ECO:0007669"/>
    <property type="project" value="InterPro"/>
</dbReference>
<feature type="compositionally biased region" description="Low complexity" evidence="5">
    <location>
        <begin position="2460"/>
        <end position="2474"/>
    </location>
</feature>
<feature type="compositionally biased region" description="Polar residues" evidence="5">
    <location>
        <begin position="2198"/>
        <end position="2207"/>
    </location>
</feature>
<feature type="region of interest" description="Disordered" evidence="5">
    <location>
        <begin position="2460"/>
        <end position="2479"/>
    </location>
</feature>
<feature type="transmembrane region" description="Helical" evidence="6">
    <location>
        <begin position="2233"/>
        <end position="2259"/>
    </location>
</feature>
<feature type="region of interest" description="Disordered" evidence="5">
    <location>
        <begin position="2181"/>
        <end position="2207"/>
    </location>
</feature>
<feature type="region of interest" description="Disordered" evidence="5">
    <location>
        <begin position="1655"/>
        <end position="1674"/>
    </location>
</feature>
<keyword evidence="3 6" id="KW-1133">Transmembrane helix</keyword>
<feature type="compositionally biased region" description="Basic residues" evidence="5">
    <location>
        <begin position="1254"/>
        <end position="1265"/>
    </location>
</feature>
<feature type="transmembrane region" description="Helical" evidence="6">
    <location>
        <begin position="2022"/>
        <end position="2044"/>
    </location>
</feature>
<organism evidence="8 9">
    <name type="scientific">Macrostomum lignano</name>
    <dbReference type="NCBI Taxonomy" id="282301"/>
    <lineage>
        <taxon>Eukaryota</taxon>
        <taxon>Metazoa</taxon>
        <taxon>Spiralia</taxon>
        <taxon>Lophotrochozoa</taxon>
        <taxon>Platyhelminthes</taxon>
        <taxon>Rhabditophora</taxon>
        <taxon>Macrostomorpha</taxon>
        <taxon>Macrostomida</taxon>
        <taxon>Macrostomidae</taxon>
        <taxon>Macrostomum</taxon>
    </lineage>
</organism>
<dbReference type="InterPro" id="IPR051068">
    <property type="entry name" value="MFS_Domain-Containing_Protein"/>
</dbReference>
<dbReference type="PROSITE" id="PS50850">
    <property type="entry name" value="MFS"/>
    <property type="match status" value="1"/>
</dbReference>
<evidence type="ECO:0000256" key="6">
    <source>
        <dbReference type="SAM" id="Phobius"/>
    </source>
</evidence>
<sequence>PQQQHGISQVIETLIQIAFAQPCGRSTLLTRLANCSSNVGPLTARTCAGRLPGANSQNWRTGTTMASRRRPLPGRRRRFACASRSRGASHLSSRLKHPIKSYHLGGEHSPKVAGIVAGHVAVAGAQVKQRIEQRLLLLLVISRVAPNNESSELTNIEPRRKKPLALVTDMNMQSRGLATRWYSWSRLTEKPDSSAVKQSALTRLTSSMQAPARCCQRRAATGDGGLSARQASRLPAADKTGRRRHRTRTRRARSDSVSANGRPEKRASDAAPTANGEFDPAAAVGIGRPVVRGADGVQQQGGTGRDGSQAELQGLPMLRLLRQLLVLTPPSNRRQRRQRVAGGSGCQHGALKTLNAFGRFAVGFGGRIGRDGQRALRSSDSSRTLSSSRRRRASVSASLRADCPSPLRFRLPRRRRLWARRPRRQRHNERTGLWRLGATDDCRFEVQSNRWKLHVDAAAAAAAVPRLFIDWMGRCSGRDLPVHRTGEHWRIQPTSPHAHPSAVTCRPTRWPISSSAGARPVVACGAVRGVALTVGLCDVMMQLRQLLTALSASALIFGHQTLLLSLASVFRSPRCPACARRNIVSRRLLGTTILSRRSSTPSSSASSSRSAYSDLSSGWPRSHLAPWMAAIAALISGSACECRLMSSTVSALGTAACSTAPMLAEFCCASLLCPDVASGCRLRMSAAFWGPGRYTTLKFIFSAEDRRAPAVEYKKGRVSGDTKNIYRQSHLADQLQWVRASVGKQLAAGWLQWGSVWQAIETADVHDVATGPAVDKDVHGGAADLSGHVLLLARDGVELAGLTGPARTGEMSDFAAFPAGLAPGGVAFSMPLSAAPVAGDLRLSVCRSRAAAAAAHCCHVLRHRSAAELHCLRLSLRCFSGADLEISSFARDNAHQSFALGSRILALRSATSAFLKRRQQGGSCLASLVGRGLRQLQQLSCHRRRSCADWYITWPTPMEFPVVTVVRSELASRIPVSSCFASSTAISNATNLAKGLLGLDQSWHWRAASMALTARSRAQGALTSAASRPGAAATRAERRSQRMAIWCRLPGFGCSWTDVTGDSSTICNMNWAGSFLRSSSLSLCLNVAVTVKLLAAPATGSSQAMSTDCRGPTAGLLIRPLVDRLIRSVSQRSVAKPGLNRSTWLVVTDGYQRKSNNMLSRLPSPSVKTWLLRVSWATTSSDTAPHRPAQLPSRITSWSPGAASNRQSRRALKPVAAPARAAAAASQAKSTAFLWQLLRDGPSDASSLSSTRRQPAKRKRARQASKVKGANRQPASSRTISSLSWPFGDAEATRLAAGIVLCSSQQAIFQSVTFILKINSQIKIMSSLQQPFKEDLRLQSMSMPTKLTLYRPCKLMALILFRTHCFHLQPTFALRLVGLAHLELDLEAAHQTVGVAVDQLGADAKLTEAMVASSGGSLGRSMARLLTLTSAGVKGHRRSPAPSTLSMSLRISLDSWVPTPAQFSRSMRSRIEHMRSRDEFICGSTVHRWTSLSRGSPPDLPRAKVEQAGDLDLSDSRLQEDLQLQVEVAEAAGDLASEADAGSAGEADQGGPHVGADNVEVIVATLKSREEVKVEDAHLRRQARQVDGEVADVDLSRGEGAQMVTGAFKAVADPPKQLCADSGPVLTLHAVQDGAQAVIVAARISRNLTRQLQSCPPSFKYDSRKATPEDNDKIQQEQLQNGINESVPPNDDAETIRNYLPQLPVEVAEAASDLASEADAGSAGEADQGGPHVGADNVETSFIDNPASNPFAPDAMWTLPSGSRGGSEVVDAPADMVDYYGIPPPQPMSQSATTTLERPHRLVPSASGYAWSAASKTDRLLLLRQQRAAAAAAAAAAEASANSTVKDRASAGGTARGLRCLWAGWVLMCWLSGMCAAAGFLLPYWLKGSRSGSGQTSDLGLFRLCVYPAQAPDGTIQLALDCSHYQHFMNIPSPCWRAAFVLMSTACCLLLLLTFFLAFSGFRLAVLRIRQVIGVCAAAQGLSAFCIILACLLYPAGWQSNPEVSQVCGPAAGAFSAGHCHLGWAFVLACAGGFLSALTVVFPVQMAQHYPERFPDHHGWQRQRQPQQPHQLEYQRLHHHQQPQHQQFYLQAPPRQAMLGHQLLGCYPAGAAAGAGGSRYGYVSYHSMQQLHQQHSNWEAASATAAENFRLPRRCSEQPAQLPLQNRAAELRSAAVMTHPYQRQTNSDEQQQQQQLQPSGENTGLTSNRPVRKLVHCCEWLRSQFPLSAKAKVTVIGGFWGLLTGVERSIILPTLWLYLYTRFDLKTSVQFYGATLAAFNVSALFCTPLFGWLSRRNLLRVKLLIIIANQLEIAGNLIYFAASQPWLILLGRFVAGAGAGAEPPLYADVVRVTTKRERTSVIVYLLLVRQFGLIAGPALTLIIHPVRYRVQNFVINVYNTPGLLMALLWAVHTVAVIVVYPYISHDRMQPDGQVAAESAEPTTVSAKSSRAASNENLSTADAAAADPPLSLPPTEASEGGRCRRLCDRLTRQLNSAKVRMFFKPDTFAMLFVTFSSYFSLMALESVLLPVAQRYFDWDEQNTSLVYLGAGILVIFVYLLVRYLSSKFPDRLLLILGVAFLIAVYFWSFVTLIFINNHQKSLYIGLLLTGIVGHVIGIPFAIALPDSMYSKGLPLGEMDIAQGIFRSVSALAILVGLLIGGTLQRLAWLVFLIMMELMVVSLLLISRAYRWLDYPSELNSPDEAATAETVTTAAGESDASGRSGD</sequence>
<dbReference type="InterPro" id="IPR011701">
    <property type="entry name" value="MFS"/>
</dbReference>
<feature type="transmembrane region" description="Helical" evidence="6">
    <location>
        <begin position="2271"/>
        <end position="2293"/>
    </location>
</feature>
<feature type="transmembrane region" description="Helical" evidence="6">
    <location>
        <begin position="2403"/>
        <end position="2423"/>
    </location>
</feature>
<feature type="transmembrane region" description="Helical" evidence="6">
    <location>
        <begin position="2361"/>
        <end position="2383"/>
    </location>
</feature>
<comment type="subcellular location">
    <subcellularLocation>
        <location evidence="1">Membrane</location>
        <topology evidence="1">Multi-pass membrane protein</topology>
    </subcellularLocation>
</comment>
<keyword evidence="4 6" id="KW-0472">Membrane</keyword>
<evidence type="ECO:0000256" key="4">
    <source>
        <dbReference type="ARBA" id="ARBA00023136"/>
    </source>
</evidence>
<dbReference type="Gene3D" id="1.20.140.150">
    <property type="match status" value="1"/>
</dbReference>
<dbReference type="PANTHER" id="PTHR23510:SF16">
    <property type="entry name" value="MAJOR FACILITATOR SUPERFAMILY (MFS) PROFILE DOMAIN-CONTAINING PROTEIN"/>
    <property type="match status" value="1"/>
</dbReference>
<feature type="transmembrane region" description="Helical" evidence="6">
    <location>
        <begin position="1938"/>
        <end position="1960"/>
    </location>
</feature>
<dbReference type="WBParaSite" id="maker-uti_cns_0007034-snap-gene-0.6-mRNA-1">
    <property type="protein sequence ID" value="maker-uti_cns_0007034-snap-gene-0.6-mRNA-1"/>
    <property type="gene ID" value="maker-uti_cns_0007034-snap-gene-0.6"/>
</dbReference>
<evidence type="ECO:0000256" key="3">
    <source>
        <dbReference type="ARBA" id="ARBA00022989"/>
    </source>
</evidence>
<feature type="transmembrane region" description="Helical" evidence="6">
    <location>
        <begin position="2572"/>
        <end position="2594"/>
    </location>
</feature>
<dbReference type="InterPro" id="IPR020846">
    <property type="entry name" value="MFS_dom"/>
</dbReference>
<accession>A0A1I8HNG1</accession>
<feature type="region of interest" description="Disordered" evidence="5">
    <location>
        <begin position="1535"/>
        <end position="1554"/>
    </location>
</feature>
<protein>
    <submittedName>
        <fullName evidence="9">MFS domain-containing protein</fullName>
    </submittedName>
</protein>
<feature type="region of interest" description="Disordered" evidence="5">
    <location>
        <begin position="1711"/>
        <end position="1737"/>
    </location>
</feature>
<name>A0A1I8HNG1_9PLAT</name>
<keyword evidence="8" id="KW-1185">Reference proteome</keyword>
<feature type="compositionally biased region" description="Basic and acidic residues" evidence="5">
    <location>
        <begin position="1661"/>
        <end position="1674"/>
    </location>
</feature>
<keyword evidence="2 6" id="KW-0812">Transmembrane</keyword>
<proteinExistence type="predicted"/>
<feature type="transmembrane region" description="Helical" evidence="6">
    <location>
        <begin position="2600"/>
        <end position="2621"/>
    </location>
</feature>
<feature type="transmembrane region" description="Helical" evidence="6">
    <location>
        <begin position="2543"/>
        <end position="2560"/>
    </location>
</feature>
<evidence type="ECO:0000259" key="7">
    <source>
        <dbReference type="PROSITE" id="PS50850"/>
    </source>
</evidence>
<dbReference type="InterPro" id="IPR036259">
    <property type="entry name" value="MFS_trans_sf"/>
</dbReference>
<reference evidence="9" key="1">
    <citation type="submission" date="2016-11" db="UniProtKB">
        <authorList>
            <consortium name="WormBaseParasite"/>
        </authorList>
    </citation>
    <scope>IDENTIFICATION</scope>
</reference>
<feature type="region of interest" description="Disordered" evidence="5">
    <location>
        <begin position="218"/>
        <end position="280"/>
    </location>
</feature>
<evidence type="ECO:0000313" key="8">
    <source>
        <dbReference type="Proteomes" id="UP000095280"/>
    </source>
</evidence>
<evidence type="ECO:0000256" key="2">
    <source>
        <dbReference type="ARBA" id="ARBA00022692"/>
    </source>
</evidence>
<feature type="compositionally biased region" description="Low complexity" evidence="5">
    <location>
        <begin position="375"/>
        <end position="387"/>
    </location>
</feature>
<feature type="compositionally biased region" description="Low complexity" evidence="5">
    <location>
        <begin position="2702"/>
        <end position="2713"/>
    </location>
</feature>
<dbReference type="GO" id="GO:0016020">
    <property type="term" value="C:membrane"/>
    <property type="evidence" value="ECO:0007669"/>
    <property type="project" value="UniProtKB-SubCell"/>
</dbReference>
<feature type="domain" description="Major facilitator superfamily (MFS) profile" evidence="7">
    <location>
        <begin position="2233"/>
        <end position="2692"/>
    </location>
</feature>
<feature type="region of interest" description="Disordered" evidence="5">
    <location>
        <begin position="1242"/>
        <end position="1280"/>
    </location>
</feature>
<dbReference type="Pfam" id="PF10242">
    <property type="entry name" value="L_HMGIC_fpl"/>
    <property type="match status" value="1"/>
</dbReference>
<feature type="transmembrane region" description="Helical" evidence="6">
    <location>
        <begin position="1972"/>
        <end position="1996"/>
    </location>
</feature>
<feature type="region of interest" description="Disordered" evidence="5">
    <location>
        <begin position="1181"/>
        <end position="1215"/>
    </location>
</feature>
<feature type="transmembrane region" description="Helical" evidence="6">
    <location>
        <begin position="2642"/>
        <end position="2659"/>
    </location>
</feature>
<evidence type="ECO:0000313" key="9">
    <source>
        <dbReference type="WBParaSite" id="maker-uti_cns_0007034-snap-gene-0.6-mRNA-1"/>
    </source>
</evidence>
<feature type="region of interest" description="Disordered" evidence="5">
    <location>
        <begin position="2699"/>
        <end position="2724"/>
    </location>
</feature>
<dbReference type="InterPro" id="IPR019372">
    <property type="entry name" value="LHFPL"/>
</dbReference>
<feature type="region of interest" description="Disordered" evidence="5">
    <location>
        <begin position="371"/>
        <end position="397"/>
    </location>
</feature>
<dbReference type="Proteomes" id="UP000095280">
    <property type="component" value="Unplaced"/>
</dbReference>
<feature type="compositionally biased region" description="Low complexity" evidence="5">
    <location>
        <begin position="2182"/>
        <end position="2197"/>
    </location>
</feature>
<dbReference type="SUPFAM" id="SSF103473">
    <property type="entry name" value="MFS general substrate transporter"/>
    <property type="match status" value="1"/>
</dbReference>
<evidence type="ECO:0000256" key="1">
    <source>
        <dbReference type="ARBA" id="ARBA00004141"/>
    </source>
</evidence>
<dbReference type="Pfam" id="PF07690">
    <property type="entry name" value="MFS_1"/>
    <property type="match status" value="1"/>
</dbReference>
<evidence type="ECO:0000256" key="5">
    <source>
        <dbReference type="SAM" id="MobiDB-lite"/>
    </source>
</evidence>
<feature type="compositionally biased region" description="Low complexity" evidence="5">
    <location>
        <begin position="1711"/>
        <end position="1729"/>
    </location>
</feature>